<dbReference type="GO" id="GO:0042834">
    <property type="term" value="F:peptidoglycan binding"/>
    <property type="evidence" value="ECO:0007669"/>
    <property type="project" value="Ensembl"/>
</dbReference>
<dbReference type="GO" id="GO:0050728">
    <property type="term" value="P:negative regulation of inflammatory response"/>
    <property type="evidence" value="ECO:0007669"/>
    <property type="project" value="Ensembl"/>
</dbReference>
<evidence type="ECO:0000256" key="6">
    <source>
        <dbReference type="ARBA" id="ARBA00022729"/>
    </source>
</evidence>
<feature type="disulfide bond" evidence="11">
    <location>
        <begin position="28"/>
        <end position="152"/>
    </location>
</feature>
<evidence type="ECO:0000256" key="11">
    <source>
        <dbReference type="PIRSR" id="PIRSR037945-1"/>
    </source>
</evidence>
<evidence type="ECO:0000313" key="16">
    <source>
        <dbReference type="Proteomes" id="UP000005447"/>
    </source>
</evidence>
<evidence type="ECO:0000256" key="8">
    <source>
        <dbReference type="ARBA" id="ARBA00023022"/>
    </source>
</evidence>
<evidence type="ECO:0000256" key="12">
    <source>
        <dbReference type="SAM" id="SignalP"/>
    </source>
</evidence>
<evidence type="ECO:0000256" key="3">
    <source>
        <dbReference type="ARBA" id="ARBA00022525"/>
    </source>
</evidence>
<feature type="disulfide bond" evidence="11">
    <location>
        <begin position="65"/>
        <end position="71"/>
    </location>
</feature>
<keyword evidence="6 12" id="KW-0732">Signal</keyword>
<dbReference type="InterPro" id="IPR015510">
    <property type="entry name" value="PGRP"/>
</dbReference>
<dbReference type="CDD" id="cd06583">
    <property type="entry name" value="PGRP"/>
    <property type="match status" value="1"/>
</dbReference>
<dbReference type="Ensembl" id="ENSCPOT00000030859.1">
    <property type="protein sequence ID" value="ENSCPOP00000030612.1"/>
    <property type="gene ID" value="ENSCPOG00000032784.1"/>
</dbReference>
<dbReference type="Gene3D" id="3.40.80.10">
    <property type="entry name" value="Peptidoglycan recognition protein-like"/>
    <property type="match status" value="1"/>
</dbReference>
<keyword evidence="8" id="KW-0044">Antibiotic</keyword>
<dbReference type="FunCoup" id="A0A286XYG4">
    <property type="interactions" value="185"/>
</dbReference>
<dbReference type="SUPFAM" id="SSF55846">
    <property type="entry name" value="N-acetylmuramoyl-L-alanine amidase-like"/>
    <property type="match status" value="1"/>
</dbReference>
<comment type="function">
    <text evidence="10">Innate immunity protein that plays several important functions in antimicrobial and antitumor defense systems.</text>
</comment>
<feature type="chain" id="PRO_5011522608" description="Peptidoglycan-recognition protein" evidence="12">
    <location>
        <begin position="25"/>
        <end position="193"/>
    </location>
</feature>
<dbReference type="AlphaFoldDB" id="A0A286XYG4"/>
<dbReference type="Pfam" id="PF01510">
    <property type="entry name" value="Amidase_2"/>
    <property type="match status" value="1"/>
</dbReference>
<evidence type="ECO:0000259" key="13">
    <source>
        <dbReference type="SMART" id="SM00644"/>
    </source>
</evidence>
<organism evidence="15 16">
    <name type="scientific">Cavia porcellus</name>
    <name type="common">Guinea pig</name>
    <dbReference type="NCBI Taxonomy" id="10141"/>
    <lineage>
        <taxon>Eukaryota</taxon>
        <taxon>Metazoa</taxon>
        <taxon>Chordata</taxon>
        <taxon>Craniata</taxon>
        <taxon>Vertebrata</taxon>
        <taxon>Euteleostomi</taxon>
        <taxon>Mammalia</taxon>
        <taxon>Eutheria</taxon>
        <taxon>Euarchontoglires</taxon>
        <taxon>Glires</taxon>
        <taxon>Rodentia</taxon>
        <taxon>Hystricomorpha</taxon>
        <taxon>Caviidae</taxon>
        <taxon>Cavia</taxon>
    </lineage>
</organism>
<reference evidence="15" key="2">
    <citation type="submission" date="2025-08" db="UniProtKB">
        <authorList>
            <consortium name="Ensembl"/>
        </authorList>
    </citation>
    <scope>IDENTIFICATION</scope>
    <source>
        <strain evidence="15">2N</strain>
    </source>
</reference>
<feature type="domain" description="N-acetylmuramoyl-L-alanine amidase" evidence="13">
    <location>
        <begin position="42"/>
        <end position="178"/>
    </location>
</feature>
<evidence type="ECO:0000256" key="10">
    <source>
        <dbReference type="PIRNR" id="PIRNR037945"/>
    </source>
</evidence>
<dbReference type="GO" id="GO:0008270">
    <property type="term" value="F:zinc ion binding"/>
    <property type="evidence" value="ECO:0007669"/>
    <property type="project" value="InterPro"/>
</dbReference>
<dbReference type="GO" id="GO:0031640">
    <property type="term" value="P:killing of cells of another organism"/>
    <property type="evidence" value="ECO:0007669"/>
    <property type="project" value="Ensembl"/>
</dbReference>
<dbReference type="GO" id="GO:0009253">
    <property type="term" value="P:peptidoglycan catabolic process"/>
    <property type="evidence" value="ECO:0007669"/>
    <property type="project" value="InterPro"/>
</dbReference>
<evidence type="ECO:0000256" key="1">
    <source>
        <dbReference type="ARBA" id="ARBA00004613"/>
    </source>
</evidence>
<dbReference type="PIRSF" id="PIRSF037945">
    <property type="entry name" value="PGRPs"/>
    <property type="match status" value="1"/>
</dbReference>
<dbReference type="GO" id="GO:0016019">
    <property type="term" value="F:peptidoglycan immune receptor activity"/>
    <property type="evidence" value="ECO:0007669"/>
    <property type="project" value="Ensembl"/>
</dbReference>
<dbReference type="PANTHER" id="PTHR11022">
    <property type="entry name" value="PEPTIDOGLYCAN RECOGNITION PROTEIN"/>
    <property type="match status" value="1"/>
</dbReference>
<dbReference type="GO" id="GO:0051701">
    <property type="term" value="P:biological process involved in interaction with host"/>
    <property type="evidence" value="ECO:0007669"/>
    <property type="project" value="Ensembl"/>
</dbReference>
<keyword evidence="5 10" id="KW-0399">Innate immunity</keyword>
<dbReference type="GO" id="GO:0032689">
    <property type="term" value="P:negative regulation of type II interferon production"/>
    <property type="evidence" value="ECO:0007669"/>
    <property type="project" value="Ensembl"/>
</dbReference>
<dbReference type="PANTHER" id="PTHR11022:SF58">
    <property type="entry name" value="PEPTIDOGLYCAN RECOGNITION PROTEIN 1"/>
    <property type="match status" value="1"/>
</dbReference>
<dbReference type="OMA" id="CCSPIVP"/>
<accession>A0A286XYG4</accession>
<dbReference type="GO" id="GO:0030544">
    <property type="term" value="F:Hsp70 protein binding"/>
    <property type="evidence" value="ECO:0007669"/>
    <property type="project" value="Ensembl"/>
</dbReference>
<name>A0A286XYG4_CAVPO</name>
<dbReference type="GO" id="GO:0016045">
    <property type="term" value="P:detection of bacterium"/>
    <property type="evidence" value="ECO:0007669"/>
    <property type="project" value="Ensembl"/>
</dbReference>
<feature type="signal peptide" evidence="12">
    <location>
        <begin position="1"/>
        <end position="24"/>
    </location>
</feature>
<dbReference type="InterPro" id="IPR017331">
    <property type="entry name" value="Peptidoglycan_recognition"/>
</dbReference>
<dbReference type="GO" id="GO:0048018">
    <property type="term" value="F:receptor ligand activity"/>
    <property type="evidence" value="ECO:0007669"/>
    <property type="project" value="Ensembl"/>
</dbReference>
<dbReference type="InParanoid" id="A0A286XYG4"/>
<dbReference type="FunFam" id="3.40.80.10:FF:000001">
    <property type="entry name" value="Peptidoglycan recognition protein 1"/>
    <property type="match status" value="1"/>
</dbReference>
<evidence type="ECO:0000256" key="4">
    <source>
        <dbReference type="ARBA" id="ARBA00022529"/>
    </source>
</evidence>
<dbReference type="GO" id="GO:0050830">
    <property type="term" value="P:defense response to Gram-positive bacterium"/>
    <property type="evidence" value="ECO:0007669"/>
    <property type="project" value="Ensembl"/>
</dbReference>
<dbReference type="VEuPathDB" id="HostDB:ENSCPOG00000032784"/>
<dbReference type="GeneID" id="100715206"/>
<dbReference type="GO" id="GO:0008745">
    <property type="term" value="F:N-acetylmuramoyl-L-alanine amidase activity"/>
    <property type="evidence" value="ECO:0007669"/>
    <property type="project" value="InterPro"/>
</dbReference>
<dbReference type="STRING" id="10141.ENSCPOP00000030612"/>
<dbReference type="GO" id="GO:0045087">
    <property type="term" value="P:innate immune response"/>
    <property type="evidence" value="ECO:0007669"/>
    <property type="project" value="UniProtKB-KW"/>
</dbReference>
<keyword evidence="16" id="KW-1185">Reference proteome</keyword>
<dbReference type="eggNOG" id="ENOG502S2KY">
    <property type="taxonomic scope" value="Eukaryota"/>
</dbReference>
<reference evidence="15" key="3">
    <citation type="submission" date="2025-09" db="UniProtKB">
        <authorList>
            <consortium name="Ensembl"/>
        </authorList>
    </citation>
    <scope>IDENTIFICATION</scope>
    <source>
        <strain evidence="15">2N</strain>
    </source>
</reference>
<dbReference type="SMART" id="SM00701">
    <property type="entry name" value="PGRP"/>
    <property type="match status" value="1"/>
</dbReference>
<dbReference type="OrthoDB" id="10001926at2759"/>
<dbReference type="GO" id="GO:0060090">
    <property type="term" value="F:molecular adaptor activity"/>
    <property type="evidence" value="ECO:0007669"/>
    <property type="project" value="Ensembl"/>
</dbReference>
<dbReference type="KEGG" id="cpoc:100715206"/>
<dbReference type="InterPro" id="IPR002502">
    <property type="entry name" value="Amidase_domain"/>
</dbReference>
<comment type="similarity">
    <text evidence="2 10">Belongs to the N-acetylmuramoyl-L-alanine amidase 2 family.</text>
</comment>
<keyword evidence="9 11" id="KW-1015">Disulfide bond</keyword>
<keyword evidence="7 10" id="KW-0391">Immunity</keyword>
<evidence type="ECO:0000259" key="14">
    <source>
        <dbReference type="SMART" id="SM00701"/>
    </source>
</evidence>
<evidence type="ECO:0000313" key="15">
    <source>
        <dbReference type="Ensembl" id="ENSCPOP00000030612.1"/>
    </source>
</evidence>
<dbReference type="EMBL" id="AAKN02048254">
    <property type="status" value="NOT_ANNOTATED_CDS"/>
    <property type="molecule type" value="Genomic_DNA"/>
</dbReference>
<dbReference type="GeneTree" id="ENSGT00940000161006"/>
<proteinExistence type="inferred from homology"/>
<keyword evidence="3" id="KW-0964">Secreted</keyword>
<evidence type="ECO:0000256" key="2">
    <source>
        <dbReference type="ARBA" id="ARBA00007553"/>
    </source>
</evidence>
<gene>
    <name evidence="15" type="primary">PGLYRP1</name>
</gene>
<comment type="subcellular location">
    <subcellularLocation>
        <location evidence="1">Secreted</location>
    </subcellularLocation>
</comment>
<dbReference type="InterPro" id="IPR036505">
    <property type="entry name" value="Amidase/PGRP_sf"/>
</dbReference>
<reference evidence="16" key="1">
    <citation type="journal article" date="2011" name="Nature">
        <title>A high-resolution map of human evolutionary constraint using 29 mammals.</title>
        <authorList>
            <person name="Lindblad-Toh K."/>
            <person name="Garber M."/>
            <person name="Zuk O."/>
            <person name="Lin M.F."/>
            <person name="Parker B.J."/>
            <person name="Washietl S."/>
            <person name="Kheradpour P."/>
            <person name="Ernst J."/>
            <person name="Jordan G."/>
            <person name="Mauceli E."/>
            <person name="Ward L.D."/>
            <person name="Lowe C.B."/>
            <person name="Holloway A.K."/>
            <person name="Clamp M."/>
            <person name="Gnerre S."/>
            <person name="Alfoldi J."/>
            <person name="Beal K."/>
            <person name="Chang J."/>
            <person name="Clawson H."/>
            <person name="Cuff J."/>
            <person name="Di Palma F."/>
            <person name="Fitzgerald S."/>
            <person name="Flicek P."/>
            <person name="Guttman M."/>
            <person name="Hubisz M.J."/>
            <person name="Jaffe D.B."/>
            <person name="Jungreis I."/>
            <person name="Kent W.J."/>
            <person name="Kostka D."/>
            <person name="Lara M."/>
            <person name="Martins A.L."/>
            <person name="Massingham T."/>
            <person name="Moltke I."/>
            <person name="Raney B.J."/>
            <person name="Rasmussen M.D."/>
            <person name="Robinson J."/>
            <person name="Stark A."/>
            <person name="Vilella A.J."/>
            <person name="Wen J."/>
            <person name="Xie X."/>
            <person name="Zody M.C."/>
            <person name="Baldwin J."/>
            <person name="Bloom T."/>
            <person name="Chin C.W."/>
            <person name="Heiman D."/>
            <person name="Nicol R."/>
            <person name="Nusbaum C."/>
            <person name="Young S."/>
            <person name="Wilkinson J."/>
            <person name="Worley K.C."/>
            <person name="Kovar C.L."/>
            <person name="Muzny D.M."/>
            <person name="Gibbs R.A."/>
            <person name="Cree A."/>
            <person name="Dihn H.H."/>
            <person name="Fowler G."/>
            <person name="Jhangiani S."/>
            <person name="Joshi V."/>
            <person name="Lee S."/>
            <person name="Lewis L.R."/>
            <person name="Nazareth L.V."/>
            <person name="Okwuonu G."/>
            <person name="Santibanez J."/>
            <person name="Warren W.C."/>
            <person name="Mardis E.R."/>
            <person name="Weinstock G.M."/>
            <person name="Wilson R.K."/>
            <person name="Delehaunty K."/>
            <person name="Dooling D."/>
            <person name="Fronik C."/>
            <person name="Fulton L."/>
            <person name="Fulton B."/>
            <person name="Graves T."/>
            <person name="Minx P."/>
            <person name="Sodergren E."/>
            <person name="Birney E."/>
            <person name="Margulies E.H."/>
            <person name="Herrero J."/>
            <person name="Green E.D."/>
            <person name="Haussler D."/>
            <person name="Siepel A."/>
            <person name="Goldman N."/>
            <person name="Pollard K.S."/>
            <person name="Pedersen J.S."/>
            <person name="Lander E.S."/>
            <person name="Kellis M."/>
        </authorList>
    </citation>
    <scope>NUCLEOTIDE SEQUENCE [LARGE SCALE GENOMIC DNA]</scope>
    <source>
        <strain evidence="16">2N</strain>
    </source>
</reference>
<dbReference type="RefSeq" id="XP_003464642.1">
    <property type="nucleotide sequence ID" value="XM_003464594.4"/>
</dbReference>
<sequence length="193" mass="21528">MSRHSVLFAWTLLTLLGVAQKAGGQKSCDFVVPRREWNGLASSCTERVPLPARYVIIAHTAGSTCDSPASCEQQVRNVQHYHVRTKGWCDVSYNFLVGEDGHVYEGRGWNTKGAHSGPNWNSRSIGIAFMGNYMNRAPPKRAIQAAQNLLTCGVAQRALKSNYELKGHRDVVQTLSPGDQLYQIIQTWPHYQD</sequence>
<dbReference type="GO" id="GO:0061844">
    <property type="term" value="P:antimicrobial humoral immune response mediated by antimicrobial peptide"/>
    <property type="evidence" value="ECO:0007669"/>
    <property type="project" value="Ensembl"/>
</dbReference>
<dbReference type="GO" id="GO:0032827">
    <property type="term" value="P:negative regulation of natural killer cell differentiation involved in immune response"/>
    <property type="evidence" value="ECO:0007669"/>
    <property type="project" value="Ensembl"/>
</dbReference>
<dbReference type="Bgee" id="ENSCPOG00000032784">
    <property type="expression patterns" value="Expressed in frontal cortex and 8 other cell types or tissues"/>
</dbReference>
<dbReference type="GO" id="GO:0005615">
    <property type="term" value="C:extracellular space"/>
    <property type="evidence" value="ECO:0007669"/>
    <property type="project" value="Ensembl"/>
</dbReference>
<dbReference type="CTD" id="8993"/>
<keyword evidence="4" id="KW-0929">Antimicrobial</keyword>
<dbReference type="SMART" id="SM00644">
    <property type="entry name" value="Ami_2"/>
    <property type="match status" value="1"/>
</dbReference>
<dbReference type="InterPro" id="IPR006619">
    <property type="entry name" value="PGRP_domain_met/bac"/>
</dbReference>
<protein>
    <recommendedName>
        <fullName evidence="10">Peptidoglycan-recognition protein</fullName>
    </recommendedName>
</protein>
<evidence type="ECO:0000256" key="7">
    <source>
        <dbReference type="ARBA" id="ARBA00022859"/>
    </source>
</evidence>
<evidence type="ECO:0000256" key="5">
    <source>
        <dbReference type="ARBA" id="ARBA00022588"/>
    </source>
</evidence>
<dbReference type="Proteomes" id="UP000005447">
    <property type="component" value="Unassembled WGS sequence"/>
</dbReference>
<evidence type="ECO:0000256" key="9">
    <source>
        <dbReference type="ARBA" id="ARBA00023157"/>
    </source>
</evidence>
<feature type="domain" description="Peptidoglycan recognition protein family" evidence="14">
    <location>
        <begin position="31"/>
        <end position="172"/>
    </location>
</feature>